<keyword evidence="2" id="KW-1185">Reference proteome</keyword>
<dbReference type="EMBL" id="JAPCHY010000001">
    <property type="protein sequence ID" value="MCW4471252.1"/>
    <property type="molecule type" value="Genomic_DNA"/>
</dbReference>
<name>A0ABT3JRX4_9XANT</name>
<organism evidence="1 2">
    <name type="scientific">Xanthomonas chitinilytica</name>
    <dbReference type="NCBI Taxonomy" id="2989819"/>
    <lineage>
        <taxon>Bacteria</taxon>
        <taxon>Pseudomonadati</taxon>
        <taxon>Pseudomonadota</taxon>
        <taxon>Gammaproteobacteria</taxon>
        <taxon>Lysobacterales</taxon>
        <taxon>Lysobacteraceae</taxon>
        <taxon>Xanthomonas</taxon>
    </lineage>
</organism>
<gene>
    <name evidence="1" type="ORF">OK345_01860</name>
</gene>
<proteinExistence type="predicted"/>
<accession>A0ABT3JRX4</accession>
<protein>
    <recommendedName>
        <fullName evidence="3">Anti-sigma factor</fullName>
    </recommendedName>
</protein>
<reference evidence="1 2" key="1">
    <citation type="submission" date="2022-10" db="EMBL/GenBank/DDBJ databases">
        <title>Xanthomonas sp. H13-6.</title>
        <authorList>
            <person name="Liu X."/>
            <person name="Deng Z."/>
            <person name="Jiang Y."/>
            <person name="Yu T."/>
            <person name="Ai J."/>
        </authorList>
    </citation>
    <scope>NUCLEOTIDE SEQUENCE [LARGE SCALE GENOMIC DNA]</scope>
    <source>
        <strain evidence="1 2">H13-6</strain>
    </source>
</reference>
<dbReference type="Proteomes" id="UP001209922">
    <property type="component" value="Unassembled WGS sequence"/>
</dbReference>
<evidence type="ECO:0000313" key="1">
    <source>
        <dbReference type="EMBL" id="MCW4471252.1"/>
    </source>
</evidence>
<evidence type="ECO:0008006" key="3">
    <source>
        <dbReference type="Google" id="ProtNLM"/>
    </source>
</evidence>
<sequence>MNDHDDDELLRRLRALPGERLPPARVWAGIAEGIAAQPGRASAPTPVRQRSRRWPLLAGLATAASLVLVLVARPPSLPPEAMMQGSLLQQADAMAGEYRQALAALPAGQMPAELVPALGELDRSAGAIHAAIGQSPEAGFLLRQLQRTYALRLELTRQGLLQAAGLQS</sequence>
<dbReference type="RefSeq" id="WP_265126189.1">
    <property type="nucleotide sequence ID" value="NZ_JAPCHY010000001.1"/>
</dbReference>
<comment type="caution">
    <text evidence="1">The sequence shown here is derived from an EMBL/GenBank/DDBJ whole genome shotgun (WGS) entry which is preliminary data.</text>
</comment>
<evidence type="ECO:0000313" key="2">
    <source>
        <dbReference type="Proteomes" id="UP001209922"/>
    </source>
</evidence>